<dbReference type="InterPro" id="IPR003788">
    <property type="entry name" value="NDUFAF7"/>
</dbReference>
<protein>
    <recommendedName>
        <fullName evidence="4">SAM-dependent methyltransferase</fullName>
    </recommendedName>
</protein>
<sequence length="362" mass="40512">MQRMTFRDFMERSLSDQRNGYYTRNARIGFASGDFYTAPELSPVFALMMSRQIAEADSILNHPSPFYLMEAGPGNGTLMRDILVSLRLLTPGLFHRIHPILYEISPVLSARQKDALSGLSLSREPVWVTPEQLSTMVPFTGMILGNEFLDALPVHRLKKNGNEVQEIYVEQTPDGSWAEISAPLSDSSLVQGIYTHPSDYPDSFEWEVQADLCRVMCEMDQVLERGFMLWIDYGDTAGDRQSAKRSKGSLLGYQRHTVVEDVLKAPAGTVDITVHVDFPLLARQALSLGMRLEGFSDQMHFLTALGIEEYLSDEQFSEAEKAAMVTLIHPLRMGGAFKVMLLSKGIGSGVRWKGFPRSPLPL</sequence>
<keyword evidence="1" id="KW-0489">Methyltransferase</keyword>
<evidence type="ECO:0000256" key="2">
    <source>
        <dbReference type="ARBA" id="ARBA00022679"/>
    </source>
</evidence>
<reference evidence="3" key="1">
    <citation type="journal article" date="2020" name="mSystems">
        <title>Genome- and Community-Level Interaction Insights into Carbon Utilization and Element Cycling Functions of Hydrothermarchaeota in Hydrothermal Sediment.</title>
        <authorList>
            <person name="Zhou Z."/>
            <person name="Liu Y."/>
            <person name="Xu W."/>
            <person name="Pan J."/>
            <person name="Luo Z.H."/>
            <person name="Li M."/>
        </authorList>
    </citation>
    <scope>NUCLEOTIDE SEQUENCE [LARGE SCALE GENOMIC DNA]</scope>
    <source>
        <strain evidence="3">SpSt-902</strain>
    </source>
</reference>
<dbReference type="SUPFAM" id="SSF53335">
    <property type="entry name" value="S-adenosyl-L-methionine-dependent methyltransferases"/>
    <property type="match status" value="1"/>
</dbReference>
<dbReference type="Gene3D" id="3.40.50.12710">
    <property type="match status" value="1"/>
</dbReference>
<dbReference type="PANTHER" id="PTHR12049:SF7">
    <property type="entry name" value="PROTEIN ARGININE METHYLTRANSFERASE NDUFAF7, MITOCHONDRIAL"/>
    <property type="match status" value="1"/>
</dbReference>
<proteinExistence type="predicted"/>
<dbReference type="PANTHER" id="PTHR12049">
    <property type="entry name" value="PROTEIN ARGININE METHYLTRANSFERASE NDUFAF7, MITOCHONDRIAL"/>
    <property type="match status" value="1"/>
</dbReference>
<dbReference type="GO" id="GO:0035243">
    <property type="term" value="F:protein-arginine omega-N symmetric methyltransferase activity"/>
    <property type="evidence" value="ECO:0007669"/>
    <property type="project" value="TreeGrafter"/>
</dbReference>
<evidence type="ECO:0008006" key="4">
    <source>
        <dbReference type="Google" id="ProtNLM"/>
    </source>
</evidence>
<keyword evidence="2" id="KW-0808">Transferase</keyword>
<dbReference type="AlphaFoldDB" id="A0A7C3QVN7"/>
<evidence type="ECO:0000256" key="1">
    <source>
        <dbReference type="ARBA" id="ARBA00022603"/>
    </source>
</evidence>
<organism evidence="3">
    <name type="scientific">Leptospirillum ferriphilum</name>
    <dbReference type="NCBI Taxonomy" id="178606"/>
    <lineage>
        <taxon>Bacteria</taxon>
        <taxon>Pseudomonadati</taxon>
        <taxon>Nitrospirota</taxon>
        <taxon>Nitrospiria</taxon>
        <taxon>Nitrospirales</taxon>
        <taxon>Nitrospiraceae</taxon>
        <taxon>Leptospirillum</taxon>
    </lineage>
</organism>
<evidence type="ECO:0000313" key="3">
    <source>
        <dbReference type="EMBL" id="HFT93769.1"/>
    </source>
</evidence>
<dbReference type="InterPro" id="IPR038375">
    <property type="entry name" value="NDUFAF7_sf"/>
</dbReference>
<accession>A0A7C3QVN7</accession>
<gene>
    <name evidence="3" type="ORF">ENX03_07530</name>
</gene>
<dbReference type="GO" id="GO:0032259">
    <property type="term" value="P:methylation"/>
    <property type="evidence" value="ECO:0007669"/>
    <property type="project" value="UniProtKB-KW"/>
</dbReference>
<comment type="caution">
    <text evidence="3">The sequence shown here is derived from an EMBL/GenBank/DDBJ whole genome shotgun (WGS) entry which is preliminary data.</text>
</comment>
<name>A0A7C3QVN7_9BACT</name>
<dbReference type="EMBL" id="DTMM01000155">
    <property type="protein sequence ID" value="HFT93769.1"/>
    <property type="molecule type" value="Genomic_DNA"/>
</dbReference>
<dbReference type="InterPro" id="IPR029063">
    <property type="entry name" value="SAM-dependent_MTases_sf"/>
</dbReference>
<dbReference type="Pfam" id="PF02636">
    <property type="entry name" value="Methyltransf_28"/>
    <property type="match status" value="1"/>
</dbReference>